<dbReference type="PANTHER" id="PTHR36923">
    <property type="entry name" value="FERREDOXIN"/>
    <property type="match status" value="1"/>
</dbReference>
<gene>
    <name evidence="10" type="ORF">DLJ61_19250</name>
</gene>
<dbReference type="InterPro" id="IPR017896">
    <property type="entry name" value="4Fe4S_Fe-S-bd"/>
</dbReference>
<dbReference type="SUPFAM" id="SSF54862">
    <property type="entry name" value="4Fe-4S ferredoxins"/>
    <property type="match status" value="1"/>
</dbReference>
<evidence type="ECO:0000256" key="1">
    <source>
        <dbReference type="ARBA" id="ARBA00001927"/>
    </source>
</evidence>
<dbReference type="Gene3D" id="3.30.70.20">
    <property type="match status" value="1"/>
</dbReference>
<name>A0AAD0P0I2_9ACTN</name>
<dbReference type="GO" id="GO:0005506">
    <property type="term" value="F:iron ion binding"/>
    <property type="evidence" value="ECO:0007669"/>
    <property type="project" value="UniProtKB-UniRule"/>
</dbReference>
<dbReference type="Proteomes" id="UP000247118">
    <property type="component" value="Chromosome"/>
</dbReference>
<proteinExistence type="predicted"/>
<evidence type="ECO:0000256" key="4">
    <source>
        <dbReference type="ARBA" id="ARBA00022982"/>
    </source>
</evidence>
<keyword evidence="3 8" id="KW-0479">Metal-binding</keyword>
<comment type="function">
    <text evidence="8">Ferredoxins are iron-sulfur proteins that transfer electrons in a wide variety of metabolic reactions.</text>
</comment>
<evidence type="ECO:0000313" key="10">
    <source>
        <dbReference type="EMBL" id="AWO86947.1"/>
    </source>
</evidence>
<dbReference type="PANTHER" id="PTHR36923:SF3">
    <property type="entry name" value="FERREDOXIN"/>
    <property type="match status" value="1"/>
</dbReference>
<comment type="cofactor">
    <cofactor evidence="1">
        <name>[3Fe-4S] cluster</name>
        <dbReference type="ChEBI" id="CHEBI:21137"/>
    </cofactor>
</comment>
<evidence type="ECO:0000256" key="7">
    <source>
        <dbReference type="ARBA" id="ARBA00023291"/>
    </source>
</evidence>
<dbReference type="RefSeq" id="WP_004019446.1">
    <property type="nucleotide sequence ID" value="NZ_CABEIC010000002.1"/>
</dbReference>
<keyword evidence="6 8" id="KW-0411">Iron-sulfur</keyword>
<evidence type="ECO:0000256" key="8">
    <source>
        <dbReference type="RuleBase" id="RU368020"/>
    </source>
</evidence>
<dbReference type="Pfam" id="PF13370">
    <property type="entry name" value="Fer4_13"/>
    <property type="match status" value="1"/>
</dbReference>
<dbReference type="AlphaFoldDB" id="A0AAD0P0I2"/>
<keyword evidence="2 8" id="KW-0813">Transport</keyword>
<keyword evidence="4 8" id="KW-0249">Electron transport</keyword>
<dbReference type="InterPro" id="IPR001080">
    <property type="entry name" value="3Fe4S_ferredoxin"/>
</dbReference>
<accession>A0AAD0P0I2</accession>
<evidence type="ECO:0000259" key="9">
    <source>
        <dbReference type="PROSITE" id="PS51379"/>
    </source>
</evidence>
<organism evidence="10 11">
    <name type="scientific">Gordonia terrae</name>
    <dbReference type="NCBI Taxonomy" id="2055"/>
    <lineage>
        <taxon>Bacteria</taxon>
        <taxon>Bacillati</taxon>
        <taxon>Actinomycetota</taxon>
        <taxon>Actinomycetes</taxon>
        <taxon>Mycobacteriales</taxon>
        <taxon>Gordoniaceae</taxon>
        <taxon>Gordonia</taxon>
    </lineage>
</organism>
<dbReference type="InterPro" id="IPR051269">
    <property type="entry name" value="Fe-S_cluster_ET"/>
</dbReference>
<evidence type="ECO:0000256" key="5">
    <source>
        <dbReference type="ARBA" id="ARBA00023004"/>
    </source>
</evidence>
<keyword evidence="5 8" id="KW-0408">Iron</keyword>
<reference evidence="10 11" key="1">
    <citation type="submission" date="2018-05" db="EMBL/GenBank/DDBJ databases">
        <title>Complete genome sequence of Gordonia terrae NRRL B-16283.</title>
        <authorList>
            <person name="Garlena R.A."/>
            <person name="Russell D.A."/>
            <person name="Hatfull G.F."/>
        </authorList>
    </citation>
    <scope>NUCLEOTIDE SEQUENCE [LARGE SCALE GENOMIC DNA]</scope>
    <source>
        <strain evidence="10 11">NRRL B-16283</strain>
    </source>
</reference>
<dbReference type="EMBL" id="CP029604">
    <property type="protein sequence ID" value="AWO86947.1"/>
    <property type="molecule type" value="Genomic_DNA"/>
</dbReference>
<dbReference type="KEGG" id="gta:BCM27_19055"/>
<dbReference type="GO" id="GO:0051538">
    <property type="term" value="F:3 iron, 4 sulfur cluster binding"/>
    <property type="evidence" value="ECO:0007669"/>
    <property type="project" value="UniProtKB-KW"/>
</dbReference>
<dbReference type="PRINTS" id="PR00352">
    <property type="entry name" value="3FE4SFRDOXIN"/>
</dbReference>
<protein>
    <recommendedName>
        <fullName evidence="8">Ferredoxin</fullName>
    </recommendedName>
</protein>
<evidence type="ECO:0000256" key="6">
    <source>
        <dbReference type="ARBA" id="ARBA00023014"/>
    </source>
</evidence>
<evidence type="ECO:0000256" key="3">
    <source>
        <dbReference type="ARBA" id="ARBA00022723"/>
    </source>
</evidence>
<dbReference type="GeneID" id="32689942"/>
<dbReference type="PROSITE" id="PS51379">
    <property type="entry name" value="4FE4S_FER_2"/>
    <property type="match status" value="1"/>
</dbReference>
<feature type="domain" description="4Fe-4S ferredoxin-type" evidence="9">
    <location>
        <begin position="1"/>
        <end position="29"/>
    </location>
</feature>
<keyword evidence="7" id="KW-0003">3Fe-4S</keyword>
<evidence type="ECO:0000256" key="2">
    <source>
        <dbReference type="ARBA" id="ARBA00022448"/>
    </source>
</evidence>
<dbReference type="GO" id="GO:0009055">
    <property type="term" value="F:electron transfer activity"/>
    <property type="evidence" value="ECO:0007669"/>
    <property type="project" value="UniProtKB-UniRule"/>
</dbReference>
<evidence type="ECO:0000313" key="11">
    <source>
        <dbReference type="Proteomes" id="UP000247118"/>
    </source>
</evidence>
<sequence>MKITIDRTACYGLGACESAAPEVFEVGDDGKAHLVADPTDLARYRVAIAEAVDECPMRALLMEL</sequence>